<evidence type="ECO:0000313" key="2">
    <source>
        <dbReference type="Proteomes" id="UP000011680"/>
    </source>
</evidence>
<dbReference type="Proteomes" id="UP000011680">
    <property type="component" value="Unassembled WGS sequence"/>
</dbReference>
<name>M0NAS0_9EURY</name>
<proteinExistence type="predicted"/>
<dbReference type="EMBL" id="AOMF01000120">
    <property type="protein sequence ID" value="EMA54961.1"/>
    <property type="molecule type" value="Genomic_DNA"/>
</dbReference>
<gene>
    <name evidence="1" type="ORF">C451_05875</name>
</gene>
<organism evidence="1 2">
    <name type="scientific">Halococcus thailandensis JCM 13552</name>
    <dbReference type="NCBI Taxonomy" id="1227457"/>
    <lineage>
        <taxon>Archaea</taxon>
        <taxon>Methanobacteriati</taxon>
        <taxon>Methanobacteriota</taxon>
        <taxon>Stenosarchaea group</taxon>
        <taxon>Halobacteria</taxon>
        <taxon>Halobacteriales</taxon>
        <taxon>Halococcaceae</taxon>
        <taxon>Halococcus</taxon>
    </lineage>
</organism>
<dbReference type="eggNOG" id="arCOG06159">
    <property type="taxonomic scope" value="Archaea"/>
</dbReference>
<comment type="caution">
    <text evidence="1">The sequence shown here is derived from an EMBL/GenBank/DDBJ whole genome shotgun (WGS) entry which is preliminary data.</text>
</comment>
<keyword evidence="2" id="KW-1185">Reference proteome</keyword>
<dbReference type="AlphaFoldDB" id="M0NAS0"/>
<sequence>TTQSNGSLAAVQDLYKAFTNDSVAYSSIQQWVTAELTELLADICGYISVELGQTESALEGRFERFRDVFISDGTICTLSAESFEEFPGLGDDHAGA</sequence>
<protein>
    <submittedName>
        <fullName evidence="1">ISH5-type transposase ISHwa5</fullName>
    </submittedName>
</protein>
<reference evidence="1 2" key="1">
    <citation type="journal article" date="2014" name="PLoS Genet.">
        <title>Phylogenetically driven sequencing of extremely halophilic archaea reveals strategies for static and dynamic osmo-response.</title>
        <authorList>
            <person name="Becker E.A."/>
            <person name="Seitzer P.M."/>
            <person name="Tritt A."/>
            <person name="Larsen D."/>
            <person name="Krusor M."/>
            <person name="Yao A.I."/>
            <person name="Wu D."/>
            <person name="Madern D."/>
            <person name="Eisen J.A."/>
            <person name="Darling A.E."/>
            <person name="Facciotti M.T."/>
        </authorList>
    </citation>
    <scope>NUCLEOTIDE SEQUENCE [LARGE SCALE GENOMIC DNA]</scope>
    <source>
        <strain evidence="1 2">JCM 13552</strain>
    </source>
</reference>
<evidence type="ECO:0000313" key="1">
    <source>
        <dbReference type="EMBL" id="EMA54961.1"/>
    </source>
</evidence>
<feature type="non-terminal residue" evidence="1">
    <location>
        <position position="1"/>
    </location>
</feature>
<accession>M0NAS0</accession>
<feature type="non-terminal residue" evidence="1">
    <location>
        <position position="96"/>
    </location>
</feature>